<dbReference type="GO" id="GO:0003746">
    <property type="term" value="F:translation elongation factor activity"/>
    <property type="evidence" value="ECO:0007669"/>
    <property type="project" value="TreeGrafter"/>
</dbReference>
<dbReference type="KEGG" id="madi:A7U43_19775"/>
<dbReference type="OrthoDB" id="3829909at2"/>
<dbReference type="PANTHER" id="PTHR43721">
    <property type="entry name" value="ELONGATION FACTOR TU-RELATED"/>
    <property type="match status" value="1"/>
</dbReference>
<feature type="domain" description="Translation elongation factor EFTu-like" evidence="1">
    <location>
        <begin position="16"/>
        <end position="81"/>
    </location>
</feature>
<proteinExistence type="predicted"/>
<keyword evidence="3" id="KW-1185">Reference proteome</keyword>
<dbReference type="EMBL" id="CP015596">
    <property type="protein sequence ID" value="ANE81224.1"/>
    <property type="molecule type" value="Genomic_DNA"/>
</dbReference>
<dbReference type="InterPro" id="IPR009000">
    <property type="entry name" value="Transl_B-barrel_sf"/>
</dbReference>
<dbReference type="STRING" id="1682113.A7U43_19775"/>
<dbReference type="SUPFAM" id="SSF50447">
    <property type="entry name" value="Translation proteins"/>
    <property type="match status" value="1"/>
</dbReference>
<organism evidence="2 3">
    <name type="scientific">Mycobacterium adipatum</name>
    <dbReference type="NCBI Taxonomy" id="1682113"/>
    <lineage>
        <taxon>Bacteria</taxon>
        <taxon>Bacillati</taxon>
        <taxon>Actinomycetota</taxon>
        <taxon>Actinomycetes</taxon>
        <taxon>Mycobacteriales</taxon>
        <taxon>Mycobacteriaceae</taxon>
        <taxon>Mycobacterium</taxon>
    </lineage>
</organism>
<dbReference type="PANTHER" id="PTHR43721:SF22">
    <property type="entry name" value="ELONGATION FACTOR TU, MITOCHONDRIAL"/>
    <property type="match status" value="1"/>
</dbReference>
<dbReference type="Proteomes" id="UP000077143">
    <property type="component" value="Chromosome"/>
</dbReference>
<sequence length="94" mass="10162">MFSMPIDDVFYIKGRGVVATGTIAEGSLRVGDQVWIGDRATVVDGIESFRKRRDEASVGDTIGVLFRSLTKAEVDPGAVLTGERGEDRGATFRL</sequence>
<protein>
    <recommendedName>
        <fullName evidence="1">Translation elongation factor EFTu-like domain-containing protein</fullName>
    </recommendedName>
</protein>
<dbReference type="Gene3D" id="2.40.30.10">
    <property type="entry name" value="Translation factors"/>
    <property type="match status" value="1"/>
</dbReference>
<dbReference type="RefSeq" id="WP_067998640.1">
    <property type="nucleotide sequence ID" value="NZ_CP015596.1"/>
</dbReference>
<gene>
    <name evidence="2" type="ORF">A7U43_19775</name>
</gene>
<dbReference type="InterPro" id="IPR004161">
    <property type="entry name" value="EFTu-like_2"/>
</dbReference>
<accession>A0A172UR10</accession>
<dbReference type="InterPro" id="IPR050055">
    <property type="entry name" value="EF-Tu_GTPase"/>
</dbReference>
<reference evidence="2 3" key="1">
    <citation type="submission" date="2016-05" db="EMBL/GenBank/DDBJ databases">
        <title>Complete genome sequence of a phthalic acid esters degrading Mycobacterium sp. YC-RL4.</title>
        <authorList>
            <person name="Ren L."/>
            <person name="Fan S."/>
            <person name="Ruth N."/>
            <person name="Jia Y."/>
            <person name="Wang J."/>
            <person name="Qiao C."/>
        </authorList>
    </citation>
    <scope>NUCLEOTIDE SEQUENCE [LARGE SCALE GENOMIC DNA]</scope>
    <source>
        <strain evidence="2 3">YC-RL4</strain>
    </source>
</reference>
<name>A0A172UR10_9MYCO</name>
<dbReference type="AlphaFoldDB" id="A0A172UR10"/>
<dbReference type="GO" id="GO:0005525">
    <property type="term" value="F:GTP binding"/>
    <property type="evidence" value="ECO:0007669"/>
    <property type="project" value="InterPro"/>
</dbReference>
<evidence type="ECO:0000259" key="1">
    <source>
        <dbReference type="Pfam" id="PF03144"/>
    </source>
</evidence>
<dbReference type="Pfam" id="PF03144">
    <property type="entry name" value="GTP_EFTU_D2"/>
    <property type="match status" value="1"/>
</dbReference>
<evidence type="ECO:0000313" key="2">
    <source>
        <dbReference type="EMBL" id="ANE81224.1"/>
    </source>
</evidence>
<evidence type="ECO:0000313" key="3">
    <source>
        <dbReference type="Proteomes" id="UP000077143"/>
    </source>
</evidence>